<dbReference type="EMBL" id="WWCJ01000001">
    <property type="protein sequence ID" value="MYN00492.1"/>
    <property type="molecule type" value="Genomic_DNA"/>
</dbReference>
<sequence>MNSPADRSPQPPNDEHEHRITKLEVKVEAQHQDLVLLKPHIDHSLNQLELRIRNEILVTVHAAEQRLSDQMTSRFEAWQKRQDEQFRWIVGLLVIILLSNSAAILTAVNLLLNR</sequence>
<comment type="caution">
    <text evidence="2">The sequence shown here is derived from an EMBL/GenBank/DDBJ whole genome shotgun (WGS) entry which is preliminary data.</text>
</comment>
<name>A0A6N9HBG1_9BURK</name>
<organism evidence="2 3">
    <name type="scientific">Pseudoduganella guangdongensis</name>
    <dbReference type="NCBI Taxonomy" id="2692179"/>
    <lineage>
        <taxon>Bacteria</taxon>
        <taxon>Pseudomonadati</taxon>
        <taxon>Pseudomonadota</taxon>
        <taxon>Betaproteobacteria</taxon>
        <taxon>Burkholderiales</taxon>
        <taxon>Oxalobacteraceae</taxon>
        <taxon>Telluria group</taxon>
        <taxon>Pseudoduganella</taxon>
    </lineage>
</organism>
<proteinExistence type="predicted"/>
<dbReference type="Proteomes" id="UP000448575">
    <property type="component" value="Unassembled WGS sequence"/>
</dbReference>
<dbReference type="AlphaFoldDB" id="A0A6N9HBG1"/>
<accession>A0A6N9HBG1</accession>
<dbReference type="RefSeq" id="WP_161023523.1">
    <property type="nucleotide sequence ID" value="NZ_WWCJ01000001.1"/>
</dbReference>
<keyword evidence="3" id="KW-1185">Reference proteome</keyword>
<evidence type="ECO:0000256" key="1">
    <source>
        <dbReference type="SAM" id="Phobius"/>
    </source>
</evidence>
<protein>
    <submittedName>
        <fullName evidence="2">Uncharacterized protein</fullName>
    </submittedName>
</protein>
<keyword evidence="1" id="KW-0812">Transmembrane</keyword>
<gene>
    <name evidence="2" type="ORF">GTP41_00110</name>
</gene>
<keyword evidence="1" id="KW-0472">Membrane</keyword>
<evidence type="ECO:0000313" key="3">
    <source>
        <dbReference type="Proteomes" id="UP000448575"/>
    </source>
</evidence>
<reference evidence="2 3" key="1">
    <citation type="submission" date="2019-12" db="EMBL/GenBank/DDBJ databases">
        <title>Novel species isolated from a subtropical stream in China.</title>
        <authorList>
            <person name="Lu H."/>
        </authorList>
    </citation>
    <scope>NUCLEOTIDE SEQUENCE [LARGE SCALE GENOMIC DNA]</scope>
    <source>
        <strain evidence="2 3">DS3</strain>
    </source>
</reference>
<feature type="transmembrane region" description="Helical" evidence="1">
    <location>
        <begin position="88"/>
        <end position="112"/>
    </location>
</feature>
<keyword evidence="1" id="KW-1133">Transmembrane helix</keyword>
<evidence type="ECO:0000313" key="2">
    <source>
        <dbReference type="EMBL" id="MYN00492.1"/>
    </source>
</evidence>